<dbReference type="Proteomes" id="UP000703269">
    <property type="component" value="Unassembled WGS sequence"/>
</dbReference>
<feature type="region of interest" description="Disordered" evidence="1">
    <location>
        <begin position="40"/>
        <end position="70"/>
    </location>
</feature>
<protein>
    <submittedName>
        <fullName evidence="2">Uncharacterized protein</fullName>
    </submittedName>
</protein>
<dbReference type="AlphaFoldDB" id="A0A9P3LEI6"/>
<name>A0A9P3LEI6_9APHY</name>
<reference evidence="2 3" key="1">
    <citation type="submission" date="2021-08" db="EMBL/GenBank/DDBJ databases">
        <title>Draft Genome Sequence of Phanerochaete sordida strain YK-624.</title>
        <authorList>
            <person name="Mori T."/>
            <person name="Dohra H."/>
            <person name="Suzuki T."/>
            <person name="Kawagishi H."/>
            <person name="Hirai H."/>
        </authorList>
    </citation>
    <scope>NUCLEOTIDE SEQUENCE [LARGE SCALE GENOMIC DNA]</scope>
    <source>
        <strain evidence="2 3">YK-624</strain>
    </source>
</reference>
<keyword evidence="3" id="KW-1185">Reference proteome</keyword>
<evidence type="ECO:0000313" key="3">
    <source>
        <dbReference type="Proteomes" id="UP000703269"/>
    </source>
</evidence>
<sequence>MRIFRGAKAREARSILAQHPVPEARHRGSAICYNSICQQRHGAPEPQSRRRGGMRWSRSGRCPRPRGRPWDPLRHESRAAIHSLYCSAILPGLLKRWLAYTRKFAFSSTLCSKDIQQETRRPGPGLL</sequence>
<dbReference type="EMBL" id="BPQB01000025">
    <property type="protein sequence ID" value="GJE92290.1"/>
    <property type="molecule type" value="Genomic_DNA"/>
</dbReference>
<accession>A0A9P3LEI6</accession>
<proteinExistence type="predicted"/>
<organism evidence="2 3">
    <name type="scientific">Phanerochaete sordida</name>
    <dbReference type="NCBI Taxonomy" id="48140"/>
    <lineage>
        <taxon>Eukaryota</taxon>
        <taxon>Fungi</taxon>
        <taxon>Dikarya</taxon>
        <taxon>Basidiomycota</taxon>
        <taxon>Agaricomycotina</taxon>
        <taxon>Agaricomycetes</taxon>
        <taxon>Polyporales</taxon>
        <taxon>Phanerochaetaceae</taxon>
        <taxon>Phanerochaete</taxon>
    </lineage>
</organism>
<evidence type="ECO:0000256" key="1">
    <source>
        <dbReference type="SAM" id="MobiDB-lite"/>
    </source>
</evidence>
<evidence type="ECO:0000313" key="2">
    <source>
        <dbReference type="EMBL" id="GJE92290.1"/>
    </source>
</evidence>
<gene>
    <name evidence="2" type="ORF">PsYK624_084440</name>
</gene>
<comment type="caution">
    <text evidence="2">The sequence shown here is derived from an EMBL/GenBank/DDBJ whole genome shotgun (WGS) entry which is preliminary data.</text>
</comment>